<reference evidence="1" key="4">
    <citation type="submission" date="2015-07" db="EMBL/GenBank/DDBJ databases">
        <title>Complete genome sequence of Streptomyces ambofaciens ATCC 23877, the spiramycin producer.</title>
        <authorList>
            <person name="Thibessard A."/>
            <person name="Haas D."/>
            <person name="Gerbaud C."/>
            <person name="Aigle B."/>
            <person name="Lautru S."/>
            <person name="Pernodet J.-L."/>
            <person name="Leblond P."/>
        </authorList>
    </citation>
    <scope>NUCLEOTIDE SEQUENCE [LARGE SCALE GENOMIC DNA]</scope>
    <source>
        <strain evidence="1">ATCC 23877</strain>
    </source>
</reference>
<dbReference type="EMBL" id="AJ937740">
    <property type="protein sequence ID" value="CAI78165.1"/>
    <property type="molecule type" value="Genomic_DNA"/>
</dbReference>
<organism evidence="2">
    <name type="scientific">Streptomyces ambofaciens (strain ATCC 23877 / 3486 / DSM 40053 / JCM 4204 / NBRC 12836 / NRRL B-2516)</name>
    <dbReference type="NCBI Taxonomy" id="278992"/>
    <lineage>
        <taxon>Bacteria</taxon>
        <taxon>Bacillati</taxon>
        <taxon>Actinomycetota</taxon>
        <taxon>Actinomycetes</taxon>
        <taxon>Kitasatosporales</taxon>
        <taxon>Streptomycetaceae</taxon>
        <taxon>Streptomyces</taxon>
    </lineage>
</organism>
<gene>
    <name evidence="1" type="ORF">SAM23877_0277</name>
    <name evidence="2" type="ORF">SAML0236</name>
</gene>
<evidence type="ECO:0000313" key="3">
    <source>
        <dbReference type="EMBL" id="CAJ89223.1"/>
    </source>
</evidence>
<dbReference type="KEGG" id="samb:SAM23877_0277"/>
<evidence type="ECO:0000313" key="4">
    <source>
        <dbReference type="Proteomes" id="UP000061018"/>
    </source>
</evidence>
<protein>
    <submittedName>
        <fullName evidence="1 2">Transposase</fullName>
    </submittedName>
</protein>
<evidence type="ECO:0000313" key="1">
    <source>
        <dbReference type="EMBL" id="AKZ53326.1"/>
    </source>
</evidence>
<dbReference type="Proteomes" id="UP000061018">
    <property type="component" value="Chromosome"/>
</dbReference>
<name>Q1RRC3_STRA7</name>
<sequence length="139" mass="15002">MGRQAIAVLRQLDAACTSVDDVTQATEESADAKGLKAFAGAAPVTRASGKHLAVMARRVKNQRLASVGYARAFASLTASPGARDHYDRRRAHGDRHTAAQRNLFNRILGCLHHRLTKRTVYDENKAIPPSGTLALRTAA</sequence>
<reference evidence="2" key="1">
    <citation type="journal article" date="2006" name="J. Bacteriol.">
        <title>Intraspecific variability of the terminal inverted repeats of the linear chromosome of Streptomyces ambofaciens.</title>
        <authorList>
            <person name="Choulet F."/>
            <person name="Gallois A."/>
            <person name="Aigle B."/>
            <person name="Mangenot S."/>
            <person name="Gerbaud C."/>
            <person name="Truong C."/>
            <person name="Francou F.X."/>
            <person name="Borges F."/>
            <person name="Fourrier C."/>
            <person name="Guerineau M."/>
            <person name="Decaris B."/>
            <person name="Barbe V."/>
            <person name="Pernodet J.L."/>
            <person name="Leblond P."/>
        </authorList>
    </citation>
    <scope>NUCLEOTIDE SEQUENCE</scope>
    <source>
        <strain evidence="2">ATCC 23877</strain>
    </source>
</reference>
<reference evidence="3" key="2">
    <citation type="journal article" date="2006" name="Mol. Biol. Evol.">
        <title>Evolution of the terminal regions of the Streptomyces linear chromosome.</title>
        <authorList>
            <person name="Choulet F."/>
            <person name="Aigle B."/>
            <person name="Gallois A."/>
            <person name="Mangenot S."/>
            <person name="Gerbaud C."/>
            <person name="Truong C."/>
            <person name="Francou F.X."/>
            <person name="Fourrier C."/>
            <person name="Guerineau M."/>
            <person name="Decaris B."/>
            <person name="Barbe V."/>
            <person name="Pernodet J.L."/>
            <person name="Leblond P."/>
        </authorList>
    </citation>
    <scope>NUCLEOTIDE SEQUENCE</scope>
    <source>
        <strain evidence="3">ATCC 23877</strain>
    </source>
</reference>
<dbReference type="AlphaFoldDB" id="Q1RRC3"/>
<dbReference type="EMBL" id="CP012382">
    <property type="protein sequence ID" value="AKZ53326.1"/>
    <property type="molecule type" value="Genomic_DNA"/>
</dbReference>
<proteinExistence type="predicted"/>
<dbReference type="EMBL" id="AM238663">
    <property type="protein sequence ID" value="CAJ89223.1"/>
    <property type="molecule type" value="Genomic_DNA"/>
</dbReference>
<accession>Q1RRC3</accession>
<evidence type="ECO:0000313" key="2">
    <source>
        <dbReference type="EMBL" id="CAI78165.1"/>
    </source>
</evidence>
<reference evidence="4" key="3">
    <citation type="journal article" date="2015" name="J. Biotechnol.">
        <title>Complete genome sequence of Streptomyces ambofaciens ATCC 23877, the spiramycin producer.</title>
        <authorList>
            <person name="Thibessard A."/>
            <person name="Haas D."/>
            <person name="Gerbaud C."/>
            <person name="Aigle B."/>
            <person name="Lautru S."/>
            <person name="Pernodet J.L."/>
            <person name="Leblond P."/>
        </authorList>
    </citation>
    <scope>NUCLEOTIDE SEQUENCE [LARGE SCALE GENOMIC DNA]</scope>
    <source>
        <strain evidence="4">ATCC 23877 / 3486 / DSM 40053 / JCM 4204 / NBRC 12836 / NRRL B-2516</strain>
    </source>
</reference>